<keyword evidence="2" id="KW-0732">Signal</keyword>
<evidence type="ECO:0000313" key="4">
    <source>
        <dbReference type="Proteomes" id="UP000219252"/>
    </source>
</evidence>
<dbReference type="EMBL" id="OBQC01000014">
    <property type="protein sequence ID" value="SOC43114.1"/>
    <property type="molecule type" value="Genomic_DNA"/>
</dbReference>
<name>A0A285UMG8_9BACL</name>
<dbReference type="AlphaFoldDB" id="A0A285UMG8"/>
<evidence type="ECO:0000256" key="1">
    <source>
        <dbReference type="SAM" id="MobiDB-lite"/>
    </source>
</evidence>
<evidence type="ECO:0008006" key="5">
    <source>
        <dbReference type="Google" id="ProtNLM"/>
    </source>
</evidence>
<dbReference type="OrthoDB" id="2991525at2"/>
<feature type="region of interest" description="Disordered" evidence="1">
    <location>
        <begin position="25"/>
        <end position="68"/>
    </location>
</feature>
<feature type="chain" id="PRO_5012741397" description="Lipoprotein" evidence="2">
    <location>
        <begin position="31"/>
        <end position="212"/>
    </location>
</feature>
<evidence type="ECO:0000313" key="3">
    <source>
        <dbReference type="EMBL" id="SOC43114.1"/>
    </source>
</evidence>
<dbReference type="Proteomes" id="UP000219252">
    <property type="component" value="Unassembled WGS sequence"/>
</dbReference>
<evidence type="ECO:0000256" key="2">
    <source>
        <dbReference type="SAM" id="SignalP"/>
    </source>
</evidence>
<proteinExistence type="predicted"/>
<reference evidence="4" key="1">
    <citation type="submission" date="2017-08" db="EMBL/GenBank/DDBJ databases">
        <authorList>
            <person name="Varghese N."/>
            <person name="Submissions S."/>
        </authorList>
    </citation>
    <scope>NUCLEOTIDE SEQUENCE [LARGE SCALE GENOMIC DNA]</scope>
    <source>
        <strain evidence="4">JC23</strain>
    </source>
</reference>
<dbReference type="RefSeq" id="WP_097150656.1">
    <property type="nucleotide sequence ID" value="NZ_OBQC01000014.1"/>
</dbReference>
<gene>
    <name evidence="3" type="ORF">SAMN05877842_11480</name>
</gene>
<keyword evidence="4" id="KW-1185">Reference proteome</keyword>
<sequence>MKKKYLSSLFYASMLLLVLAGCSSSNETKAEDPKEDQTEVATDTEKDDAEGSSEEKEEEEAYDDSDLVEAVETSPVYPEVNFQNINWFWGSPDRQSTGGIWVYTSETIPSGYESTVDWETKDLLLVQINDPKYIDHSMEFKALQKIDDDVVKIVVSLKPDDTKTDKEVARRYASVDKDELVGKKFLVETVEGDKVDVGLNVKTSEISGSEEE</sequence>
<accession>A0A285UMG8</accession>
<feature type="compositionally biased region" description="Acidic residues" evidence="1">
    <location>
        <begin position="45"/>
        <end position="68"/>
    </location>
</feature>
<feature type="compositionally biased region" description="Basic and acidic residues" evidence="1">
    <location>
        <begin position="28"/>
        <end position="37"/>
    </location>
</feature>
<protein>
    <recommendedName>
        <fullName evidence="5">Lipoprotein</fullName>
    </recommendedName>
</protein>
<dbReference type="PROSITE" id="PS51257">
    <property type="entry name" value="PROKAR_LIPOPROTEIN"/>
    <property type="match status" value="1"/>
</dbReference>
<feature type="signal peptide" evidence="2">
    <location>
        <begin position="1"/>
        <end position="30"/>
    </location>
</feature>
<organism evidence="3 4">
    <name type="scientific">Ureibacillus acetophenoni</name>
    <dbReference type="NCBI Taxonomy" id="614649"/>
    <lineage>
        <taxon>Bacteria</taxon>
        <taxon>Bacillati</taxon>
        <taxon>Bacillota</taxon>
        <taxon>Bacilli</taxon>
        <taxon>Bacillales</taxon>
        <taxon>Caryophanaceae</taxon>
        <taxon>Ureibacillus</taxon>
    </lineage>
</organism>